<comment type="caution">
    <text evidence="2">The sequence shown here is derived from an EMBL/GenBank/DDBJ whole genome shotgun (WGS) entry which is preliminary data.</text>
</comment>
<accession>A0A2I0QZ41</accession>
<dbReference type="PROSITE" id="PS51257">
    <property type="entry name" value="PROKAR_LIPOPROTEIN"/>
    <property type="match status" value="1"/>
</dbReference>
<sequence length="247" mass="28629">MTKYYLILFFSSLFVLFGCNEDEPENEPALKARVNVTPTYQGNPISFNEKYTTQEGYTISYTKINFIVTRFRNNGKQLFESAVYKFEDDQKLLWEGVGDYTNFNSFTAIMGVDSTQNHEDPSARDANDPLFILNSGDMHWGWNTGYIFVMLEGKADTTANQTGQNLMNFSYHIGNDQLTREFSFNNLQWSKVNNYLYETNLKVDLYKVFDGDVNDVDIKNERSSHTNPDQIALSEKIMDNFMNAFYK</sequence>
<organism evidence="2 3">
    <name type="scientific">Brumimicrobium salinarum</name>
    <dbReference type="NCBI Taxonomy" id="2058658"/>
    <lineage>
        <taxon>Bacteria</taxon>
        <taxon>Pseudomonadati</taxon>
        <taxon>Bacteroidota</taxon>
        <taxon>Flavobacteriia</taxon>
        <taxon>Flavobacteriales</taxon>
        <taxon>Crocinitomicaceae</taxon>
        <taxon>Brumimicrobium</taxon>
    </lineage>
</organism>
<dbReference type="EMBL" id="PJNI01000023">
    <property type="protein sequence ID" value="PKR79587.1"/>
    <property type="molecule type" value="Genomic_DNA"/>
</dbReference>
<evidence type="ECO:0000313" key="2">
    <source>
        <dbReference type="EMBL" id="PKR79587.1"/>
    </source>
</evidence>
<name>A0A2I0QZ41_9FLAO</name>
<protein>
    <recommendedName>
        <fullName evidence="1">Copper-binding protein MbnP-like domain-containing protein</fullName>
    </recommendedName>
</protein>
<evidence type="ECO:0000313" key="3">
    <source>
        <dbReference type="Proteomes" id="UP000236654"/>
    </source>
</evidence>
<evidence type="ECO:0000259" key="1">
    <source>
        <dbReference type="Pfam" id="PF20243"/>
    </source>
</evidence>
<reference evidence="2 3" key="1">
    <citation type="submission" date="2017-12" db="EMBL/GenBank/DDBJ databases">
        <title>The draft genome sequence of Brumimicrobium saltpan LHR20.</title>
        <authorList>
            <person name="Do Z.-J."/>
            <person name="Luo H.-R."/>
        </authorList>
    </citation>
    <scope>NUCLEOTIDE SEQUENCE [LARGE SCALE GENOMIC DNA]</scope>
    <source>
        <strain evidence="2 3">LHR20</strain>
    </source>
</reference>
<gene>
    <name evidence="2" type="ORF">CW751_14305</name>
</gene>
<keyword evidence="3" id="KW-1185">Reference proteome</keyword>
<dbReference type="Proteomes" id="UP000236654">
    <property type="component" value="Unassembled WGS sequence"/>
</dbReference>
<proteinExistence type="predicted"/>
<dbReference type="RefSeq" id="WP_101335711.1">
    <property type="nucleotide sequence ID" value="NZ_PJNI01000023.1"/>
</dbReference>
<dbReference type="AlphaFoldDB" id="A0A2I0QZ41"/>
<dbReference type="InterPro" id="IPR046863">
    <property type="entry name" value="MbnP-like_dom"/>
</dbReference>
<dbReference type="OrthoDB" id="1422031at2"/>
<feature type="domain" description="Copper-binding protein MbnP-like" evidence="1">
    <location>
        <begin position="33"/>
        <end position="222"/>
    </location>
</feature>
<dbReference type="Pfam" id="PF20243">
    <property type="entry name" value="MbnP"/>
    <property type="match status" value="1"/>
</dbReference>